<evidence type="ECO:0000256" key="1">
    <source>
        <dbReference type="ARBA" id="ARBA00023015"/>
    </source>
</evidence>
<proteinExistence type="predicted"/>
<feature type="region of interest" description="Disordered" evidence="4">
    <location>
        <begin position="98"/>
        <end position="123"/>
    </location>
</feature>
<dbReference type="GO" id="GO:0008270">
    <property type="term" value="F:zinc ion binding"/>
    <property type="evidence" value="ECO:0007669"/>
    <property type="project" value="InterPro"/>
</dbReference>
<evidence type="ECO:0000256" key="3">
    <source>
        <dbReference type="ARBA" id="ARBA00023242"/>
    </source>
</evidence>
<dbReference type="OrthoDB" id="4431645at2759"/>
<dbReference type="Proteomes" id="UP000243515">
    <property type="component" value="Unassembled WGS sequence"/>
</dbReference>
<dbReference type="InterPro" id="IPR052973">
    <property type="entry name" value="Fungal_sec-metab_reg_TF"/>
</dbReference>
<accession>A0A232LTS5</accession>
<keyword evidence="1" id="KW-0805">Transcription regulation</keyword>
<dbReference type="InterPro" id="IPR001138">
    <property type="entry name" value="Zn2Cys6_DnaBD"/>
</dbReference>
<dbReference type="AlphaFoldDB" id="A0A232LTS5"/>
<evidence type="ECO:0000256" key="4">
    <source>
        <dbReference type="SAM" id="MobiDB-lite"/>
    </source>
</evidence>
<keyword evidence="3" id="KW-0539">Nucleus</keyword>
<dbReference type="PANTHER" id="PTHR35392:SF3">
    <property type="entry name" value="ZN(2)-C6 FUNGAL-TYPE DOMAIN-CONTAINING PROTEIN"/>
    <property type="match status" value="1"/>
</dbReference>
<protein>
    <recommendedName>
        <fullName evidence="7">Zn(2)-C6 fungal-type domain-containing protein</fullName>
    </recommendedName>
</protein>
<keyword evidence="6" id="KW-1185">Reference proteome</keyword>
<reference evidence="5 6" key="1">
    <citation type="journal article" date="2015" name="Environ. Microbiol.">
        <title>Metagenome sequence of Elaphomyces granulatus from sporocarp tissue reveals Ascomycota ectomycorrhizal fingerprints of genome expansion and a Proteobacteria-rich microbiome.</title>
        <authorList>
            <person name="Quandt C.A."/>
            <person name="Kohler A."/>
            <person name="Hesse C.N."/>
            <person name="Sharpton T.J."/>
            <person name="Martin F."/>
            <person name="Spatafora J.W."/>
        </authorList>
    </citation>
    <scope>NUCLEOTIDE SEQUENCE [LARGE SCALE GENOMIC DNA]</scope>
    <source>
        <strain evidence="5 6">OSC145934</strain>
    </source>
</reference>
<evidence type="ECO:0000313" key="6">
    <source>
        <dbReference type="Proteomes" id="UP000243515"/>
    </source>
</evidence>
<evidence type="ECO:0008006" key="7">
    <source>
        <dbReference type="Google" id="ProtNLM"/>
    </source>
</evidence>
<sequence>MSAGVITSQSNRPPKRPCAFAEDRHRRMVRPKPTHQQVDRNVNDLSPQDRQALERAASIFGKPLVDLVQDNWHHVVSMADVCTMNPLPDVLADFSLQGPSGESEQALADHLQTPSNTPLDTSPLLDLPPVFFGGNPYEGPVNWADPSDGGTELAFHYPVGMLPTAVRDELQHTWAEVPRPHPNPPEAGDAELTNSRDITIQFSQQTDMPTALDSVILQDQGLYSVSDFSAESCDDGSLLGDEEPLSASAAAQDPTSLNLLGSSLSSTASEWLILDRVQTENNSREVPPTNTTSQDSFQWISCDPRGSLSSHRRQRRGPFQNQRLREETGNTRKLKACVRCRMQKIRCVINDSDPSGVCRTCQAVSKQKIYTIPCVRYKITECTLYRTGKAPGLEFTFRWPVMKLKDISKWASTEVRNIQIQSDVSPVPLQLSVKKFVPMPRDSLHRSWMDSKIKKFKETTPYAIANMGAAAEEMNQYINANVFKSMGFFLKGRDELIVKTYSFAQQYLRRAPSEDERNLMANFFRLWFAIRRTATVEHIVGDDKLDMSPELADRSYPLFEKVPLTPVMIQQLDMILTLKTLIPLRKKVLEDFQKLVLSNKPRSWLTMYLITFMFLHSCAALSVENYHNARQQGLRRRYAIPTFIWELHHGANVFLSHYHYSTQPCNPFHLNWKRRQATPFAELTTEEVHFLIQTGEMVKDRAEKIRRTNDNGLYEDDLYFVAQMFEKDWTPRDTEIDFDDRTVGDVPLRKFYGDKDTK</sequence>
<gene>
    <name evidence="5" type="ORF">Egran_04997</name>
</gene>
<feature type="region of interest" description="Disordered" evidence="4">
    <location>
        <begin position="304"/>
        <end position="325"/>
    </location>
</feature>
<dbReference type="PANTHER" id="PTHR35392">
    <property type="entry name" value="ZN(II)2CYS6 TRANSCRIPTION FACTOR (EUROFUNG)-RELATED-RELATED"/>
    <property type="match status" value="1"/>
</dbReference>
<dbReference type="EMBL" id="NPHW01004985">
    <property type="protein sequence ID" value="OXV07237.1"/>
    <property type="molecule type" value="Genomic_DNA"/>
</dbReference>
<organism evidence="5 6">
    <name type="scientific">Elaphomyces granulatus</name>
    <dbReference type="NCBI Taxonomy" id="519963"/>
    <lineage>
        <taxon>Eukaryota</taxon>
        <taxon>Fungi</taxon>
        <taxon>Dikarya</taxon>
        <taxon>Ascomycota</taxon>
        <taxon>Pezizomycotina</taxon>
        <taxon>Eurotiomycetes</taxon>
        <taxon>Eurotiomycetidae</taxon>
        <taxon>Eurotiales</taxon>
        <taxon>Elaphomycetaceae</taxon>
        <taxon>Elaphomyces</taxon>
    </lineage>
</organism>
<name>A0A232LTS5_9EURO</name>
<keyword evidence="2" id="KW-0804">Transcription</keyword>
<dbReference type="CDD" id="cd00067">
    <property type="entry name" value="GAL4"/>
    <property type="match status" value="1"/>
</dbReference>
<dbReference type="GO" id="GO:0000981">
    <property type="term" value="F:DNA-binding transcription factor activity, RNA polymerase II-specific"/>
    <property type="evidence" value="ECO:0007669"/>
    <property type="project" value="InterPro"/>
</dbReference>
<comment type="caution">
    <text evidence="5">The sequence shown here is derived from an EMBL/GenBank/DDBJ whole genome shotgun (WGS) entry which is preliminary data.</text>
</comment>
<evidence type="ECO:0000256" key="2">
    <source>
        <dbReference type="ARBA" id="ARBA00023163"/>
    </source>
</evidence>
<evidence type="ECO:0000313" key="5">
    <source>
        <dbReference type="EMBL" id="OXV07237.1"/>
    </source>
</evidence>